<name>A0A383TUM2_9FLAO</name>
<dbReference type="GO" id="GO:0006302">
    <property type="term" value="P:double-strand break repair"/>
    <property type="evidence" value="ECO:0007669"/>
    <property type="project" value="TreeGrafter"/>
</dbReference>
<comment type="similarity">
    <text evidence="4">Belongs to the RecO family.</text>
</comment>
<evidence type="ECO:0000256" key="2">
    <source>
        <dbReference type="ARBA" id="ARBA00023172"/>
    </source>
</evidence>
<evidence type="ECO:0000256" key="1">
    <source>
        <dbReference type="ARBA" id="ARBA00022763"/>
    </source>
</evidence>
<protein>
    <recommendedName>
        <fullName evidence="4">DNA repair protein RecO</fullName>
    </recommendedName>
    <alternativeName>
        <fullName evidence="4">Recombination protein O</fullName>
    </alternativeName>
</protein>
<dbReference type="InterPro" id="IPR037278">
    <property type="entry name" value="ARFGAP/RecO"/>
</dbReference>
<dbReference type="PANTHER" id="PTHR33991:SF1">
    <property type="entry name" value="DNA REPAIR PROTEIN RECO"/>
    <property type="match status" value="1"/>
</dbReference>
<dbReference type="InterPro" id="IPR012340">
    <property type="entry name" value="NA-bd_OB-fold"/>
</dbReference>
<comment type="function">
    <text evidence="4">Involved in DNA repair and RecF pathway recombination.</text>
</comment>
<gene>
    <name evidence="4" type="primary">recO</name>
    <name evidence="6" type="ORF">SAMEA104719789_00021</name>
</gene>
<dbReference type="HAMAP" id="MF_00201">
    <property type="entry name" value="RecO"/>
    <property type="match status" value="1"/>
</dbReference>
<dbReference type="AlphaFoldDB" id="A0A383TUM2"/>
<sequence length="238" mass="28231">MSEKLKAISLGYIKYSESSLILYVYSLEYGYLSLMLKGFFNKKKKNKAILYPLTEITFILPSNADKNKLINIYSVDILNYFDDIFSHPIKSLQIQLIAEFLKNTFKEEPLNSDLYEYILKALKNFSDKKDNFADFHLIFFKEIISLFGLKPMNNPNNNFFNLKEGNFLESQNYDYSIGEEESLLFKKLLHQEFTLTSKTIFNQKERRILLDILFKYFEFHLSNFRSPQSLEILKHLIH</sequence>
<dbReference type="GO" id="GO:0006310">
    <property type="term" value="P:DNA recombination"/>
    <property type="evidence" value="ECO:0007669"/>
    <property type="project" value="UniProtKB-UniRule"/>
</dbReference>
<dbReference type="InterPro" id="IPR003717">
    <property type="entry name" value="RecO"/>
</dbReference>
<dbReference type="Gene3D" id="2.40.50.140">
    <property type="entry name" value="Nucleic acid-binding proteins"/>
    <property type="match status" value="1"/>
</dbReference>
<keyword evidence="1 4" id="KW-0227">DNA damage</keyword>
<dbReference type="PANTHER" id="PTHR33991">
    <property type="entry name" value="DNA REPAIR PROTEIN RECO"/>
    <property type="match status" value="1"/>
</dbReference>
<dbReference type="EMBL" id="UNSC01000001">
    <property type="protein sequence ID" value="SZD70930.1"/>
    <property type="molecule type" value="Genomic_DNA"/>
</dbReference>
<dbReference type="Proteomes" id="UP000262142">
    <property type="component" value="Unassembled WGS sequence"/>
</dbReference>
<dbReference type="Pfam" id="PF02565">
    <property type="entry name" value="RecO_C"/>
    <property type="match status" value="1"/>
</dbReference>
<keyword evidence="3 4" id="KW-0234">DNA repair</keyword>
<proteinExistence type="inferred from homology"/>
<dbReference type="InterPro" id="IPR022572">
    <property type="entry name" value="DNA_rep/recomb_RecO_N"/>
</dbReference>
<evidence type="ECO:0000256" key="4">
    <source>
        <dbReference type="HAMAP-Rule" id="MF_00201"/>
    </source>
</evidence>
<evidence type="ECO:0000259" key="5">
    <source>
        <dbReference type="Pfam" id="PF11967"/>
    </source>
</evidence>
<dbReference type="GO" id="GO:0043590">
    <property type="term" value="C:bacterial nucleoid"/>
    <property type="evidence" value="ECO:0007669"/>
    <property type="project" value="TreeGrafter"/>
</dbReference>
<organism evidence="6 7">
    <name type="scientific">Candidatus Ornithobacterium hominis</name>
    <dbReference type="NCBI Taxonomy" id="2497989"/>
    <lineage>
        <taxon>Bacteria</taxon>
        <taxon>Pseudomonadati</taxon>
        <taxon>Bacteroidota</taxon>
        <taxon>Flavobacteriia</taxon>
        <taxon>Flavobacteriales</taxon>
        <taxon>Weeksellaceae</taxon>
        <taxon>Ornithobacterium</taxon>
    </lineage>
</organism>
<evidence type="ECO:0000256" key="3">
    <source>
        <dbReference type="ARBA" id="ARBA00023204"/>
    </source>
</evidence>
<dbReference type="OrthoDB" id="9789152at2"/>
<accession>A0A383TUM2</accession>
<keyword evidence="2 4" id="KW-0233">DNA recombination</keyword>
<dbReference type="Pfam" id="PF11967">
    <property type="entry name" value="RecO_N"/>
    <property type="match status" value="1"/>
</dbReference>
<dbReference type="RefSeq" id="WP_119058664.1">
    <property type="nucleotide sequence ID" value="NZ_UNSC01000001.1"/>
</dbReference>
<dbReference type="NCBIfam" id="TIGR00613">
    <property type="entry name" value="reco"/>
    <property type="match status" value="1"/>
</dbReference>
<dbReference type="SUPFAM" id="SSF57863">
    <property type="entry name" value="ArfGap/RecO-like zinc finger"/>
    <property type="match status" value="1"/>
</dbReference>
<reference evidence="6 7" key="1">
    <citation type="submission" date="2018-09" db="EMBL/GenBank/DDBJ databases">
        <authorList>
            <consortium name="Pathogen Informatics"/>
        </authorList>
    </citation>
    <scope>NUCLEOTIDE SEQUENCE [LARGE SCALE GENOMIC DNA]</scope>
    <source>
        <strain evidence="6 7">OH-22767</strain>
    </source>
</reference>
<evidence type="ECO:0000313" key="6">
    <source>
        <dbReference type="EMBL" id="SZD70930.1"/>
    </source>
</evidence>
<feature type="domain" description="DNA replication/recombination mediator RecO N-terminal" evidence="5">
    <location>
        <begin position="1"/>
        <end position="81"/>
    </location>
</feature>
<dbReference type="SUPFAM" id="SSF50249">
    <property type="entry name" value="Nucleic acid-binding proteins"/>
    <property type="match status" value="1"/>
</dbReference>
<keyword evidence="7" id="KW-1185">Reference proteome</keyword>
<evidence type="ECO:0000313" key="7">
    <source>
        <dbReference type="Proteomes" id="UP000262142"/>
    </source>
</evidence>